<feature type="region of interest" description="Disordered" evidence="3">
    <location>
        <begin position="1"/>
        <end position="100"/>
    </location>
</feature>
<feature type="region of interest" description="Disordered" evidence="3">
    <location>
        <begin position="461"/>
        <end position="709"/>
    </location>
</feature>
<dbReference type="InterPro" id="IPR037141">
    <property type="entry name" value="NDT80_DNA-bd_dom_sf"/>
</dbReference>
<feature type="compositionally biased region" description="Polar residues" evidence="3">
    <location>
        <begin position="499"/>
        <end position="525"/>
    </location>
</feature>
<dbReference type="EMBL" id="JANBVO010000013">
    <property type="protein sequence ID" value="KAJ9148366.1"/>
    <property type="molecule type" value="Genomic_DNA"/>
</dbReference>
<evidence type="ECO:0000256" key="2">
    <source>
        <dbReference type="PROSITE-ProRule" id="PRU00850"/>
    </source>
</evidence>
<dbReference type="InterPro" id="IPR008967">
    <property type="entry name" value="p53-like_TF_DNA-bd_sf"/>
</dbReference>
<dbReference type="Pfam" id="PF05224">
    <property type="entry name" value="NDT80_PhoG"/>
    <property type="match status" value="1"/>
</dbReference>
<feature type="compositionally biased region" description="Low complexity" evidence="3">
    <location>
        <begin position="480"/>
        <end position="489"/>
    </location>
</feature>
<feature type="DNA-binding region" description="NDT80" evidence="2">
    <location>
        <begin position="107"/>
        <end position="344"/>
    </location>
</feature>
<feature type="compositionally biased region" description="Polar residues" evidence="3">
    <location>
        <begin position="461"/>
        <end position="479"/>
    </location>
</feature>
<evidence type="ECO:0000259" key="4">
    <source>
        <dbReference type="PROSITE" id="PS51517"/>
    </source>
</evidence>
<feature type="compositionally biased region" description="Low complexity" evidence="3">
    <location>
        <begin position="553"/>
        <end position="564"/>
    </location>
</feature>
<evidence type="ECO:0000256" key="3">
    <source>
        <dbReference type="SAM" id="MobiDB-lite"/>
    </source>
</evidence>
<name>A0AA38VRE4_9PEZI</name>
<feature type="domain" description="NDT80" evidence="4">
    <location>
        <begin position="107"/>
        <end position="344"/>
    </location>
</feature>
<proteinExistence type="predicted"/>
<dbReference type="GO" id="GO:0051321">
    <property type="term" value="P:meiotic cell cycle"/>
    <property type="evidence" value="ECO:0007669"/>
    <property type="project" value="TreeGrafter"/>
</dbReference>
<dbReference type="InterPro" id="IPR052605">
    <property type="entry name" value="Fungal_trans_regulator"/>
</dbReference>
<evidence type="ECO:0000256" key="1">
    <source>
        <dbReference type="ARBA" id="ARBA00023125"/>
    </source>
</evidence>
<dbReference type="Proteomes" id="UP001174694">
    <property type="component" value="Unassembled WGS sequence"/>
</dbReference>
<dbReference type="GO" id="GO:0000228">
    <property type="term" value="C:nuclear chromosome"/>
    <property type="evidence" value="ECO:0007669"/>
    <property type="project" value="TreeGrafter"/>
</dbReference>
<gene>
    <name evidence="5" type="ORF">NKR23_g5144</name>
</gene>
<dbReference type="PANTHER" id="PTHR35144:SF4">
    <property type="entry name" value="TRANSCRIPTION FACTOR VIB-1"/>
    <property type="match status" value="1"/>
</dbReference>
<dbReference type="PROSITE" id="PS51517">
    <property type="entry name" value="NDT80"/>
    <property type="match status" value="1"/>
</dbReference>
<dbReference type="SUPFAM" id="SSF49417">
    <property type="entry name" value="p53-like transcription factors"/>
    <property type="match status" value="1"/>
</dbReference>
<dbReference type="Gene3D" id="2.60.40.1390">
    <property type="entry name" value="NDT80 DNA-binding domain"/>
    <property type="match status" value="1"/>
</dbReference>
<dbReference type="GO" id="GO:0003677">
    <property type="term" value="F:DNA binding"/>
    <property type="evidence" value="ECO:0007669"/>
    <property type="project" value="UniProtKB-KW"/>
</dbReference>
<dbReference type="InterPro" id="IPR024061">
    <property type="entry name" value="NDT80_DNA-bd_dom"/>
</dbReference>
<feature type="compositionally biased region" description="Polar residues" evidence="3">
    <location>
        <begin position="626"/>
        <end position="644"/>
    </location>
</feature>
<comment type="caution">
    <text evidence="5">The sequence shown here is derived from an EMBL/GenBank/DDBJ whole genome shotgun (WGS) entry which is preliminary data.</text>
</comment>
<protein>
    <submittedName>
        <fullName evidence="5">Transcription factor vib-1</fullName>
    </submittedName>
</protein>
<sequence length="709" mass="76386">MAELKEPAHNSLWYGSPVPMSTGRSSHVVETGLSNPSTASSHAPGRPRSSHPAWGVEQQHPYPYSRYSQDETDPYDRHQQQHPSLTTHHSFPSLKRPYSATEQPPYQEIVQDLRDDGSKLGVNQDHKLLSFKRVQDKHTIVDAHGRIQQLEMSAQLHGMFFLSEIPQSASDGTMLQPELTCYRRNLFQISGSLITPRGQLSVIAETGETVPVSSTEVTISATESVDGHAVRLIVIPWKTPPPNSPDISQGPDQEPQSLPLIPFQDDGTEAADGEYAVYPIGWRRLQFRIATANNGRRKELQQHFLLHLKVVGTLANGSKVVLTEAATAPIVVRGRSPRNFQARKEIPLLGSSAGSRGQSLVETGLGIVAGPLALKPQEAKARSLNMDLPRSAFTFTAGPKMPASPMSMRSNSYPTTWIPPVSQIQASGPGHYPATTIASEQYQKIPLSGASSFTAEPQDLQPQMQTSMPSVQLSLVSADQQQPQQGRQQPQPPPPIRTQYATYVQGSTAPPQMSLSATAGGSNSLAVPRYVDEGGNPRPSKSPRHAGHQSVHSASSSIANTDSSAEYRYGPSPYASVNAGDGISPQTTQAPLPPPPPYGAAQDNSNTSSGQSSATTQQQPPRDYFPSSTSWTTTAGEQAPQSVSAYNGGAAGGDGRAYGFQDQYKAGAGLPGLKQDQTQHQGHQPPPPPVYPNQRGSFDALNHYSWNAT</sequence>
<organism evidence="5 6">
    <name type="scientific">Pleurostoma richardsiae</name>
    <dbReference type="NCBI Taxonomy" id="41990"/>
    <lineage>
        <taxon>Eukaryota</taxon>
        <taxon>Fungi</taxon>
        <taxon>Dikarya</taxon>
        <taxon>Ascomycota</taxon>
        <taxon>Pezizomycotina</taxon>
        <taxon>Sordariomycetes</taxon>
        <taxon>Sordariomycetidae</taxon>
        <taxon>Calosphaeriales</taxon>
        <taxon>Pleurostomataceae</taxon>
        <taxon>Pleurostoma</taxon>
    </lineage>
</organism>
<keyword evidence="6" id="KW-1185">Reference proteome</keyword>
<evidence type="ECO:0000313" key="5">
    <source>
        <dbReference type="EMBL" id="KAJ9148366.1"/>
    </source>
</evidence>
<reference evidence="5" key="1">
    <citation type="submission" date="2022-07" db="EMBL/GenBank/DDBJ databases">
        <title>Fungi with potential for degradation of polypropylene.</title>
        <authorList>
            <person name="Gostincar C."/>
        </authorList>
    </citation>
    <scope>NUCLEOTIDE SEQUENCE</scope>
    <source>
        <strain evidence="5">EXF-13308</strain>
    </source>
</reference>
<dbReference type="AlphaFoldDB" id="A0AA38VRE4"/>
<dbReference type="GO" id="GO:0003700">
    <property type="term" value="F:DNA-binding transcription factor activity"/>
    <property type="evidence" value="ECO:0007669"/>
    <property type="project" value="UniProtKB-UniRule"/>
</dbReference>
<dbReference type="GO" id="GO:0045944">
    <property type="term" value="P:positive regulation of transcription by RNA polymerase II"/>
    <property type="evidence" value="ECO:0007669"/>
    <property type="project" value="TreeGrafter"/>
</dbReference>
<feature type="compositionally biased region" description="Polar residues" evidence="3">
    <location>
        <begin position="81"/>
        <end position="90"/>
    </location>
</feature>
<feature type="compositionally biased region" description="Polar residues" evidence="3">
    <location>
        <begin position="32"/>
        <end position="41"/>
    </location>
</feature>
<evidence type="ECO:0000313" key="6">
    <source>
        <dbReference type="Proteomes" id="UP001174694"/>
    </source>
</evidence>
<feature type="compositionally biased region" description="Low complexity" evidence="3">
    <location>
        <begin position="602"/>
        <end position="619"/>
    </location>
</feature>
<dbReference type="PANTHER" id="PTHR35144">
    <property type="entry name" value="MEIOSIS-SPECIFIC TRANSCRIPTION FACTOR NDT80"/>
    <property type="match status" value="1"/>
</dbReference>
<accession>A0AA38VRE4</accession>
<keyword evidence="1 2" id="KW-0238">DNA-binding</keyword>